<dbReference type="Pfam" id="PF01409">
    <property type="entry name" value="tRNA-synt_2d"/>
    <property type="match status" value="1"/>
</dbReference>
<dbReference type="Pfam" id="PF18552">
    <property type="entry name" value="PheRS_DBD1"/>
    <property type="match status" value="1"/>
</dbReference>
<dbReference type="InterPro" id="IPR002319">
    <property type="entry name" value="Phenylalanyl-tRNA_Synthase"/>
</dbReference>
<proteinExistence type="inferred from homology"/>
<comment type="catalytic activity">
    <reaction evidence="15">
        <text>tRNA(Phe) + L-phenylalanine + ATP = L-phenylalanyl-tRNA(Phe) + AMP + diphosphate + H(+)</text>
        <dbReference type="Rhea" id="RHEA:19413"/>
        <dbReference type="Rhea" id="RHEA-COMP:9668"/>
        <dbReference type="Rhea" id="RHEA-COMP:9699"/>
        <dbReference type="ChEBI" id="CHEBI:15378"/>
        <dbReference type="ChEBI" id="CHEBI:30616"/>
        <dbReference type="ChEBI" id="CHEBI:33019"/>
        <dbReference type="ChEBI" id="CHEBI:58095"/>
        <dbReference type="ChEBI" id="CHEBI:78442"/>
        <dbReference type="ChEBI" id="CHEBI:78531"/>
        <dbReference type="ChEBI" id="CHEBI:456215"/>
        <dbReference type="EC" id="6.1.1.20"/>
    </reaction>
</comment>
<dbReference type="GO" id="GO:0004826">
    <property type="term" value="F:phenylalanine-tRNA ligase activity"/>
    <property type="evidence" value="ECO:0007669"/>
    <property type="project" value="UniProtKB-EC"/>
</dbReference>
<keyword evidence="13 17" id="KW-0030">Aminoacyl-tRNA synthetase</keyword>
<evidence type="ECO:0000256" key="3">
    <source>
        <dbReference type="ARBA" id="ARBA00006703"/>
    </source>
</evidence>
<dbReference type="InterPro" id="IPR040724">
    <property type="entry name" value="PheRS_DBD1"/>
</dbReference>
<dbReference type="GO" id="GO:0000049">
    <property type="term" value="F:tRNA binding"/>
    <property type="evidence" value="ECO:0007669"/>
    <property type="project" value="InterPro"/>
</dbReference>
<comment type="subunit">
    <text evidence="4">Tetramer of two alpha and two beta subunits.</text>
</comment>
<dbReference type="PANTHER" id="PTHR11538">
    <property type="entry name" value="PHENYLALANYL-TRNA SYNTHETASE"/>
    <property type="match status" value="1"/>
</dbReference>
<evidence type="ECO:0000256" key="10">
    <source>
        <dbReference type="ARBA" id="ARBA00022840"/>
    </source>
</evidence>
<evidence type="ECO:0000256" key="5">
    <source>
        <dbReference type="ARBA" id="ARBA00012814"/>
    </source>
</evidence>
<sequence length="573" mass="65943">MAEEAILGYLATSEEIPDSGQFASQHGFQHNDVVNVIKSLHGFRYIDAQDIKRESWVLTDEGKKYAADGSPEFQLFLAVPQEGSISKDELQKKLEPSVFKIGCSQAGKNKWVDMGKQVSRKVQHVEDKVKDLLVRIQKGEALGKDDINSLKARKLIVAQTWKGYSVKKGPNYAPTRKKVATDLTRENLQRGDWKELEFKEYNFNAKGPPAEAGHLHPLLKASIGHYFYQLHLAYGKYVTVKYMYCFYEYQQSLSWETIIFARIYNLGLPFWHPLACMELTFLNLILYSGETTIEEHISSAGVSFELSHVTLICAFRCFFEEMPTNNFVESSFWNFDALFQPQQHPARDSHDTFFLEVPSTTRELPEDYVKLVKRVHESGGYGSRGYMYDWKREEANKNLLRTHTTAVSTRMLYALAKQPFTPKRYFSIDRVFRNESVDRTHLAEFHQIEGLVCDKGLTLGDLIGVLNDFFSRLGMSKLRFKPAYNPYTEPSMEIFSYHEGLKKWVEIGNSGMFRPEMLLPMGFPEDVRVIAWGLSLERPTMILYGVDNIRDLFGHKVDLSLMKRNPICRLGID</sequence>
<accession>A0A5B6V6G1</accession>
<dbReference type="GO" id="GO:0009328">
    <property type="term" value="C:phenylalanine-tRNA ligase complex"/>
    <property type="evidence" value="ECO:0007669"/>
    <property type="project" value="TreeGrafter"/>
</dbReference>
<evidence type="ECO:0000256" key="13">
    <source>
        <dbReference type="ARBA" id="ARBA00023146"/>
    </source>
</evidence>
<evidence type="ECO:0000256" key="15">
    <source>
        <dbReference type="ARBA" id="ARBA00049255"/>
    </source>
</evidence>
<dbReference type="Gene3D" id="1.10.10.2330">
    <property type="match status" value="1"/>
</dbReference>
<protein>
    <recommendedName>
        <fullName evidence="5">phenylalanine--tRNA ligase</fullName>
        <ecNumber evidence="5">6.1.1.20</ecNumber>
    </recommendedName>
    <alternativeName>
        <fullName evidence="14">Phenylalanyl-tRNA synthetase alpha subunit</fullName>
    </alternativeName>
</protein>
<evidence type="ECO:0000256" key="2">
    <source>
        <dbReference type="ARBA" id="ARBA00004496"/>
    </source>
</evidence>
<keyword evidence="12" id="KW-0648">Protein biosynthesis</keyword>
<keyword evidence="6" id="KW-0963">Cytoplasm</keyword>
<comment type="cofactor">
    <cofactor evidence="1">
        <name>Mg(2+)</name>
        <dbReference type="ChEBI" id="CHEBI:18420"/>
    </cofactor>
</comment>
<dbReference type="Gene3D" id="3.30.1370.240">
    <property type="match status" value="1"/>
</dbReference>
<evidence type="ECO:0000256" key="8">
    <source>
        <dbReference type="ARBA" id="ARBA00022723"/>
    </source>
</evidence>
<gene>
    <name evidence="17" type="primary">farsa</name>
    <name evidence="17" type="ORF">EPI10_008917</name>
</gene>
<evidence type="ECO:0000256" key="7">
    <source>
        <dbReference type="ARBA" id="ARBA00022598"/>
    </source>
</evidence>
<dbReference type="GO" id="GO:0005524">
    <property type="term" value="F:ATP binding"/>
    <property type="evidence" value="ECO:0007669"/>
    <property type="project" value="UniProtKB-KW"/>
</dbReference>
<evidence type="ECO:0000259" key="16">
    <source>
        <dbReference type="PROSITE" id="PS50862"/>
    </source>
</evidence>
<evidence type="ECO:0000256" key="14">
    <source>
        <dbReference type="ARBA" id="ARBA00030612"/>
    </source>
</evidence>
<dbReference type="PROSITE" id="PS50862">
    <property type="entry name" value="AA_TRNA_LIGASE_II"/>
    <property type="match status" value="1"/>
</dbReference>
<evidence type="ECO:0000313" key="18">
    <source>
        <dbReference type="Proteomes" id="UP000325315"/>
    </source>
</evidence>
<keyword evidence="18" id="KW-1185">Reference proteome</keyword>
<organism evidence="17 18">
    <name type="scientific">Gossypium australe</name>
    <dbReference type="NCBI Taxonomy" id="47621"/>
    <lineage>
        <taxon>Eukaryota</taxon>
        <taxon>Viridiplantae</taxon>
        <taxon>Streptophyta</taxon>
        <taxon>Embryophyta</taxon>
        <taxon>Tracheophyta</taxon>
        <taxon>Spermatophyta</taxon>
        <taxon>Magnoliopsida</taxon>
        <taxon>eudicotyledons</taxon>
        <taxon>Gunneridae</taxon>
        <taxon>Pentapetalae</taxon>
        <taxon>rosids</taxon>
        <taxon>malvids</taxon>
        <taxon>Malvales</taxon>
        <taxon>Malvaceae</taxon>
        <taxon>Malvoideae</taxon>
        <taxon>Gossypium</taxon>
    </lineage>
</organism>
<dbReference type="GO" id="GO:0005829">
    <property type="term" value="C:cytosol"/>
    <property type="evidence" value="ECO:0007669"/>
    <property type="project" value="TreeGrafter"/>
</dbReference>
<keyword evidence="9" id="KW-0547">Nucleotide-binding</keyword>
<keyword evidence="8" id="KW-0479">Metal-binding</keyword>
<comment type="subcellular location">
    <subcellularLocation>
        <location evidence="2">Cytoplasm</location>
    </subcellularLocation>
</comment>
<dbReference type="PANTHER" id="PTHR11538:SF40">
    <property type="entry name" value="PHENYLALANINE--TRNA LIGASE ALPHA SUBUNIT"/>
    <property type="match status" value="1"/>
</dbReference>
<dbReference type="AlphaFoldDB" id="A0A5B6V6G1"/>
<dbReference type="InterPro" id="IPR040725">
    <property type="entry name" value="PheRS_DBD3"/>
</dbReference>
<keyword evidence="10" id="KW-0067">ATP-binding</keyword>
<evidence type="ECO:0000313" key="17">
    <source>
        <dbReference type="EMBL" id="KAA3464697.1"/>
    </source>
</evidence>
<dbReference type="InterPro" id="IPR006195">
    <property type="entry name" value="aa-tRNA-synth_II"/>
</dbReference>
<evidence type="ECO:0000256" key="1">
    <source>
        <dbReference type="ARBA" id="ARBA00001946"/>
    </source>
</evidence>
<evidence type="ECO:0000256" key="11">
    <source>
        <dbReference type="ARBA" id="ARBA00022842"/>
    </source>
</evidence>
<reference evidence="18" key="1">
    <citation type="journal article" date="2019" name="Plant Biotechnol. J.">
        <title>Genome sequencing of the Australian wild diploid species Gossypium australe highlights disease resistance and delayed gland morphogenesis.</title>
        <authorList>
            <person name="Cai Y."/>
            <person name="Cai X."/>
            <person name="Wang Q."/>
            <person name="Wang P."/>
            <person name="Zhang Y."/>
            <person name="Cai C."/>
            <person name="Xu Y."/>
            <person name="Wang K."/>
            <person name="Zhou Z."/>
            <person name="Wang C."/>
            <person name="Geng S."/>
            <person name="Li B."/>
            <person name="Dong Q."/>
            <person name="Hou Y."/>
            <person name="Wang H."/>
            <person name="Ai P."/>
            <person name="Liu Z."/>
            <person name="Yi F."/>
            <person name="Sun M."/>
            <person name="An G."/>
            <person name="Cheng J."/>
            <person name="Zhang Y."/>
            <person name="Shi Q."/>
            <person name="Xie Y."/>
            <person name="Shi X."/>
            <person name="Chang Y."/>
            <person name="Huang F."/>
            <person name="Chen Y."/>
            <person name="Hong S."/>
            <person name="Mi L."/>
            <person name="Sun Q."/>
            <person name="Zhang L."/>
            <person name="Zhou B."/>
            <person name="Peng R."/>
            <person name="Zhang X."/>
            <person name="Liu F."/>
        </authorList>
    </citation>
    <scope>NUCLEOTIDE SEQUENCE [LARGE SCALE GENOMIC DNA]</scope>
    <source>
        <strain evidence="18">cv. PA1801</strain>
    </source>
</reference>
<dbReference type="GO" id="GO:0006432">
    <property type="term" value="P:phenylalanyl-tRNA aminoacylation"/>
    <property type="evidence" value="ECO:0007669"/>
    <property type="project" value="InterPro"/>
</dbReference>
<dbReference type="OrthoDB" id="238316at2759"/>
<comment type="caution">
    <text evidence="17">The sequence shown here is derived from an EMBL/GenBank/DDBJ whole genome shotgun (WGS) entry which is preliminary data.</text>
</comment>
<comment type="similarity">
    <text evidence="3">Belongs to the class-II aminoacyl-tRNA synthetase family. Phe-tRNA synthetase alpha subunit type 2 subfamily.</text>
</comment>
<dbReference type="Gene3D" id="1.10.10.2320">
    <property type="match status" value="1"/>
</dbReference>
<dbReference type="FunFam" id="1.10.10.2330:FF:000004">
    <property type="entry name" value="Phenylalanine--tRNA ligase alpha subunit, cytoplasmic"/>
    <property type="match status" value="1"/>
</dbReference>
<evidence type="ECO:0000256" key="4">
    <source>
        <dbReference type="ARBA" id="ARBA00011209"/>
    </source>
</evidence>
<evidence type="ECO:0000256" key="9">
    <source>
        <dbReference type="ARBA" id="ARBA00022741"/>
    </source>
</evidence>
<name>A0A5B6V6G1_9ROSI</name>
<dbReference type="EC" id="6.1.1.20" evidence="5"/>
<dbReference type="CDD" id="cd00496">
    <property type="entry name" value="PheRS_alpha_core"/>
    <property type="match status" value="1"/>
</dbReference>
<evidence type="ECO:0000256" key="6">
    <source>
        <dbReference type="ARBA" id="ARBA00022490"/>
    </source>
</evidence>
<dbReference type="Gene3D" id="3.30.930.10">
    <property type="entry name" value="Bira Bifunctional Protein, Domain 2"/>
    <property type="match status" value="1"/>
</dbReference>
<keyword evidence="7" id="KW-0436">Ligase</keyword>
<dbReference type="GO" id="GO:0046872">
    <property type="term" value="F:metal ion binding"/>
    <property type="evidence" value="ECO:0007669"/>
    <property type="project" value="UniProtKB-KW"/>
</dbReference>
<evidence type="ECO:0000256" key="12">
    <source>
        <dbReference type="ARBA" id="ARBA00022917"/>
    </source>
</evidence>
<dbReference type="Pfam" id="PF18553">
    <property type="entry name" value="PheRS_DBD3"/>
    <property type="match status" value="1"/>
</dbReference>
<keyword evidence="11" id="KW-0460">Magnesium</keyword>
<dbReference type="FunFam" id="3.30.930.10:FF:000033">
    <property type="entry name" value="Phenylalanine--tRNA ligase alpha subunit"/>
    <property type="match status" value="1"/>
</dbReference>
<dbReference type="InterPro" id="IPR045864">
    <property type="entry name" value="aa-tRNA-synth_II/BPL/LPL"/>
</dbReference>
<feature type="domain" description="Aminoacyl-transfer RNA synthetases class-II family profile" evidence="16">
    <location>
        <begin position="422"/>
        <end position="566"/>
    </location>
</feature>
<dbReference type="Proteomes" id="UP000325315">
    <property type="component" value="Unassembled WGS sequence"/>
</dbReference>
<dbReference type="SUPFAM" id="SSF55681">
    <property type="entry name" value="Class II aaRS and biotin synthetases"/>
    <property type="match status" value="1"/>
</dbReference>
<dbReference type="InterPro" id="IPR004529">
    <property type="entry name" value="Phe-tRNA-synth_IIc_asu"/>
</dbReference>
<dbReference type="NCBIfam" id="TIGR00468">
    <property type="entry name" value="pheS"/>
    <property type="match status" value="1"/>
</dbReference>
<dbReference type="EMBL" id="SMMG02000008">
    <property type="protein sequence ID" value="KAA3464697.1"/>
    <property type="molecule type" value="Genomic_DNA"/>
</dbReference>